<keyword evidence="4" id="KW-0862">Zinc</keyword>
<dbReference type="PANTHER" id="PTHR46481:SF10">
    <property type="entry name" value="ZINC FINGER BED DOMAIN-CONTAINING PROTEIN 39"/>
    <property type="match status" value="1"/>
</dbReference>
<reference evidence="9 10" key="1">
    <citation type="submission" date="2023-02" db="EMBL/GenBank/DDBJ databases">
        <title>LHISI_Scaffold_Assembly.</title>
        <authorList>
            <person name="Stuart O.P."/>
            <person name="Cleave R."/>
            <person name="Magrath M.J.L."/>
            <person name="Mikheyev A.S."/>
        </authorList>
    </citation>
    <scope>NUCLEOTIDE SEQUENCE [LARGE SCALE GENOMIC DNA]</scope>
    <source>
        <strain evidence="9">Daus_M_001</strain>
        <tissue evidence="9">Leg muscle</tissue>
    </source>
</reference>
<keyword evidence="2" id="KW-0479">Metal-binding</keyword>
<feature type="domain" description="BED-type" evidence="8">
    <location>
        <begin position="2"/>
        <end position="45"/>
    </location>
</feature>
<dbReference type="PANTHER" id="PTHR46481">
    <property type="entry name" value="ZINC FINGER BED DOMAIN-CONTAINING PROTEIN 4"/>
    <property type="match status" value="1"/>
</dbReference>
<dbReference type="Proteomes" id="UP001159363">
    <property type="component" value="Chromosome X"/>
</dbReference>
<keyword evidence="5" id="KW-0805">Transcription regulation</keyword>
<protein>
    <recommendedName>
        <fullName evidence="8">BED-type domain-containing protein</fullName>
    </recommendedName>
</protein>
<evidence type="ECO:0000256" key="3">
    <source>
        <dbReference type="ARBA" id="ARBA00022771"/>
    </source>
</evidence>
<evidence type="ECO:0000256" key="5">
    <source>
        <dbReference type="ARBA" id="ARBA00023015"/>
    </source>
</evidence>
<organism evidence="9 10">
    <name type="scientific">Dryococelus australis</name>
    <dbReference type="NCBI Taxonomy" id="614101"/>
    <lineage>
        <taxon>Eukaryota</taxon>
        <taxon>Metazoa</taxon>
        <taxon>Ecdysozoa</taxon>
        <taxon>Arthropoda</taxon>
        <taxon>Hexapoda</taxon>
        <taxon>Insecta</taxon>
        <taxon>Pterygota</taxon>
        <taxon>Neoptera</taxon>
        <taxon>Polyneoptera</taxon>
        <taxon>Phasmatodea</taxon>
        <taxon>Verophasmatodea</taxon>
        <taxon>Anareolatae</taxon>
        <taxon>Phasmatidae</taxon>
        <taxon>Eurycanthinae</taxon>
        <taxon>Dryococelus</taxon>
    </lineage>
</organism>
<keyword evidence="10" id="KW-1185">Reference proteome</keyword>
<keyword evidence="6" id="KW-0804">Transcription</keyword>
<evidence type="ECO:0000313" key="9">
    <source>
        <dbReference type="EMBL" id="KAJ8887391.1"/>
    </source>
</evidence>
<evidence type="ECO:0000256" key="6">
    <source>
        <dbReference type="ARBA" id="ARBA00023163"/>
    </source>
</evidence>
<keyword evidence="7" id="KW-0539">Nucleus</keyword>
<sequence length="282" mass="32870">MSVVWNHFSIDADENYAVCMHCDIRITRGVSKSISDLMKHSRMHHRVLVHWPTSLKNLCLTAQNSKQVYFCPRQQTLKSIELQSSIVQLIAKMVCIDGQPLSIFFNDHVKHLEPRFSMPSRKHLAKEIIPTMYTKVMGRIKEELHNVKFVGITTDIWTSVSYDDYLSLTIHYLDTNFCLHNCCFEGVPFPEVCHTLLTNSVSDWDCHKKLLLSFLRQWSQHHSWLGNVFILTYTLPSMYFPFRFEGRSRRLAGHFNHSAHAAQILKKCQITTTVPLHRLIQN</sequence>
<dbReference type="InterPro" id="IPR003656">
    <property type="entry name" value="Znf_BED"/>
</dbReference>
<accession>A0ABQ9HTI1</accession>
<dbReference type="InterPro" id="IPR036236">
    <property type="entry name" value="Znf_C2H2_sf"/>
</dbReference>
<dbReference type="EMBL" id="JARBHB010000004">
    <property type="protein sequence ID" value="KAJ8887391.1"/>
    <property type="molecule type" value="Genomic_DNA"/>
</dbReference>
<dbReference type="SUPFAM" id="SSF57667">
    <property type="entry name" value="beta-beta-alpha zinc fingers"/>
    <property type="match status" value="1"/>
</dbReference>
<proteinExistence type="predicted"/>
<dbReference type="SMART" id="SM00614">
    <property type="entry name" value="ZnF_BED"/>
    <property type="match status" value="1"/>
</dbReference>
<dbReference type="InterPro" id="IPR052035">
    <property type="entry name" value="ZnF_BED_domain_contain"/>
</dbReference>
<name>A0ABQ9HTI1_9NEOP</name>
<evidence type="ECO:0000256" key="7">
    <source>
        <dbReference type="ARBA" id="ARBA00023242"/>
    </source>
</evidence>
<evidence type="ECO:0000256" key="1">
    <source>
        <dbReference type="ARBA" id="ARBA00004123"/>
    </source>
</evidence>
<gene>
    <name evidence="9" type="ORF">PR048_013606</name>
</gene>
<evidence type="ECO:0000256" key="2">
    <source>
        <dbReference type="ARBA" id="ARBA00022723"/>
    </source>
</evidence>
<evidence type="ECO:0000256" key="4">
    <source>
        <dbReference type="ARBA" id="ARBA00022833"/>
    </source>
</evidence>
<comment type="subcellular location">
    <subcellularLocation>
        <location evidence="1">Nucleus</location>
    </subcellularLocation>
</comment>
<evidence type="ECO:0000313" key="10">
    <source>
        <dbReference type="Proteomes" id="UP001159363"/>
    </source>
</evidence>
<keyword evidence="3" id="KW-0863">Zinc-finger</keyword>
<dbReference type="Pfam" id="PF02892">
    <property type="entry name" value="zf-BED"/>
    <property type="match status" value="1"/>
</dbReference>
<comment type="caution">
    <text evidence="9">The sequence shown here is derived from an EMBL/GenBank/DDBJ whole genome shotgun (WGS) entry which is preliminary data.</text>
</comment>
<evidence type="ECO:0000259" key="8">
    <source>
        <dbReference type="Pfam" id="PF02892"/>
    </source>
</evidence>